<organism evidence="1 2">
    <name type="scientific">Berkelbacteria bacterium GW2011_GWB1_38_5</name>
    <dbReference type="NCBI Taxonomy" id="1618336"/>
    <lineage>
        <taxon>Bacteria</taxon>
        <taxon>Candidatus Berkelbacteria</taxon>
    </lineage>
</organism>
<dbReference type="STRING" id="1618336.US94_C0018G0002"/>
<proteinExistence type="predicted"/>
<dbReference type="Proteomes" id="UP000034498">
    <property type="component" value="Unassembled WGS sequence"/>
</dbReference>
<reference evidence="1 2" key="1">
    <citation type="journal article" date="2015" name="Nature">
        <title>rRNA introns, odd ribosomes, and small enigmatic genomes across a large radiation of phyla.</title>
        <authorList>
            <person name="Brown C.T."/>
            <person name="Hug L.A."/>
            <person name="Thomas B.C."/>
            <person name="Sharon I."/>
            <person name="Castelle C.J."/>
            <person name="Singh A."/>
            <person name="Wilkins M.J."/>
            <person name="Williams K.H."/>
            <person name="Banfield J.F."/>
        </authorList>
    </citation>
    <scope>NUCLEOTIDE SEQUENCE [LARGE SCALE GENOMIC DNA]</scope>
</reference>
<protein>
    <submittedName>
        <fullName evidence="1">Uncharacterized protein</fullName>
    </submittedName>
</protein>
<name>A0A0G0MJP8_9BACT</name>
<sequence>MEEIKDEPRINCLSNHLRGRTAIGCDLVRRQIEVIALDEPLTFYQLMHELSPDTQAHIALCQKGYRSPYDNHSCFAFASFIIEAIQHHHF</sequence>
<gene>
    <name evidence="1" type="ORF">US94_C0018G0002</name>
</gene>
<dbReference type="AlphaFoldDB" id="A0A0G0MJP8"/>
<evidence type="ECO:0000313" key="2">
    <source>
        <dbReference type="Proteomes" id="UP000034498"/>
    </source>
</evidence>
<accession>A0A0G0MJP8</accession>
<evidence type="ECO:0000313" key="1">
    <source>
        <dbReference type="EMBL" id="KKQ73964.1"/>
    </source>
</evidence>
<dbReference type="EMBL" id="LBUX01000018">
    <property type="protein sequence ID" value="KKQ73964.1"/>
    <property type="molecule type" value="Genomic_DNA"/>
</dbReference>
<comment type="caution">
    <text evidence="1">The sequence shown here is derived from an EMBL/GenBank/DDBJ whole genome shotgun (WGS) entry which is preliminary data.</text>
</comment>